<comment type="caution">
    <text evidence="7">The sequence shown here is derived from an EMBL/GenBank/DDBJ whole genome shotgun (WGS) entry which is preliminary data.</text>
</comment>
<dbReference type="SMART" id="SM00322">
    <property type="entry name" value="KH"/>
    <property type="match status" value="1"/>
</dbReference>
<dbReference type="CDD" id="cd02412">
    <property type="entry name" value="KH-II_30S_S3"/>
    <property type="match status" value="1"/>
</dbReference>
<dbReference type="PROSITE" id="PS00548">
    <property type="entry name" value="RIBOSOMAL_S3"/>
    <property type="match status" value="1"/>
</dbReference>
<dbReference type="InterPro" id="IPR057258">
    <property type="entry name" value="Ribosomal_uS3"/>
</dbReference>
<dbReference type="Pfam" id="PF07650">
    <property type="entry name" value="KH_2"/>
    <property type="match status" value="1"/>
</dbReference>
<dbReference type="Gene3D" id="3.30.300.20">
    <property type="match status" value="1"/>
</dbReference>
<evidence type="ECO:0000256" key="1">
    <source>
        <dbReference type="ARBA" id="ARBA00010761"/>
    </source>
</evidence>
<evidence type="ECO:0000256" key="5">
    <source>
        <dbReference type="ARBA" id="ARBA00023274"/>
    </source>
</evidence>
<gene>
    <name evidence="7" type="ORF">LCGC14_1956360</name>
</gene>
<evidence type="ECO:0000256" key="2">
    <source>
        <dbReference type="ARBA" id="ARBA00022730"/>
    </source>
</evidence>
<dbReference type="HAMAP" id="MF_01309_B">
    <property type="entry name" value="Ribosomal_uS3_B"/>
    <property type="match status" value="1"/>
</dbReference>
<dbReference type="SUPFAM" id="SSF54821">
    <property type="entry name" value="Ribosomal protein S3 C-terminal domain"/>
    <property type="match status" value="1"/>
</dbReference>
<keyword evidence="3" id="KW-0694">RNA-binding</keyword>
<dbReference type="Pfam" id="PF00189">
    <property type="entry name" value="Ribosomal_S3_C"/>
    <property type="match status" value="1"/>
</dbReference>
<name>A0A0F9G4D3_9ZZZZ</name>
<sequence length="243" mass="27890">MHCINCLGASQYKMGRKIKPNALRLGITTPWLSRWFYKKSLQFFLEEDCAIRDIIAKQLTHAGIAGVDIERTREDITIFIKSNRPGLVIGRRGKGVEDLRNKITKYIAELRKERDISIPFHITVNVVELRRTELSAPVIADQIASDLERRLPPRLILKRQLRFIEQNREIQGAKIKLSGRLNGAEIARSQWLSFGRMPLQTLRANIDYGETIARTTYGVIGVKVWLYKGEIFEDDATAKETKI</sequence>
<dbReference type="InterPro" id="IPR015946">
    <property type="entry name" value="KH_dom-like_a/b"/>
</dbReference>
<dbReference type="Gene3D" id="3.30.1140.32">
    <property type="entry name" value="Ribosomal protein S3, C-terminal domain"/>
    <property type="match status" value="1"/>
</dbReference>
<dbReference type="InterPro" id="IPR004044">
    <property type="entry name" value="KH_dom_type_2"/>
</dbReference>
<dbReference type="AlphaFoldDB" id="A0A0F9G4D3"/>
<dbReference type="InterPro" id="IPR036419">
    <property type="entry name" value="Ribosomal_S3_C_sf"/>
</dbReference>
<keyword evidence="2" id="KW-0699">rRNA-binding</keyword>
<dbReference type="GO" id="GO:0006412">
    <property type="term" value="P:translation"/>
    <property type="evidence" value="ECO:0007669"/>
    <property type="project" value="InterPro"/>
</dbReference>
<dbReference type="InterPro" id="IPR005704">
    <property type="entry name" value="Ribosomal_uS3_bac-typ"/>
</dbReference>
<proteinExistence type="inferred from homology"/>
<evidence type="ECO:0000259" key="6">
    <source>
        <dbReference type="PROSITE" id="PS50823"/>
    </source>
</evidence>
<keyword evidence="5" id="KW-0687">Ribonucleoprotein</keyword>
<evidence type="ECO:0000256" key="3">
    <source>
        <dbReference type="ARBA" id="ARBA00022884"/>
    </source>
</evidence>
<dbReference type="GO" id="GO:0003735">
    <property type="term" value="F:structural constituent of ribosome"/>
    <property type="evidence" value="ECO:0007669"/>
    <property type="project" value="InterPro"/>
</dbReference>
<keyword evidence="4" id="KW-0689">Ribosomal protein</keyword>
<protein>
    <recommendedName>
        <fullName evidence="6">KH type-2 domain-containing protein</fullName>
    </recommendedName>
</protein>
<dbReference type="PROSITE" id="PS50823">
    <property type="entry name" value="KH_TYPE_2"/>
    <property type="match status" value="1"/>
</dbReference>
<dbReference type="GO" id="GO:0022627">
    <property type="term" value="C:cytosolic small ribosomal subunit"/>
    <property type="evidence" value="ECO:0007669"/>
    <property type="project" value="TreeGrafter"/>
</dbReference>
<dbReference type="GO" id="GO:0019843">
    <property type="term" value="F:rRNA binding"/>
    <property type="evidence" value="ECO:0007669"/>
    <property type="project" value="UniProtKB-KW"/>
</dbReference>
<dbReference type="PANTHER" id="PTHR11760">
    <property type="entry name" value="30S/40S RIBOSOMAL PROTEIN S3"/>
    <property type="match status" value="1"/>
</dbReference>
<dbReference type="EMBL" id="LAZR01021452">
    <property type="protein sequence ID" value="KKL85276.1"/>
    <property type="molecule type" value="Genomic_DNA"/>
</dbReference>
<comment type="similarity">
    <text evidence="1">Belongs to the universal ribosomal protein uS3 family.</text>
</comment>
<organism evidence="7">
    <name type="scientific">marine sediment metagenome</name>
    <dbReference type="NCBI Taxonomy" id="412755"/>
    <lineage>
        <taxon>unclassified sequences</taxon>
        <taxon>metagenomes</taxon>
        <taxon>ecological metagenomes</taxon>
    </lineage>
</organism>
<dbReference type="PANTHER" id="PTHR11760:SF19">
    <property type="entry name" value="SMALL RIBOSOMAL SUBUNIT PROTEIN US3C"/>
    <property type="match status" value="1"/>
</dbReference>
<dbReference type="InterPro" id="IPR001351">
    <property type="entry name" value="Ribosomal_uS3_C"/>
</dbReference>
<evidence type="ECO:0000256" key="4">
    <source>
        <dbReference type="ARBA" id="ARBA00022980"/>
    </source>
</evidence>
<dbReference type="SUPFAM" id="SSF54814">
    <property type="entry name" value="Prokaryotic type KH domain (KH-domain type II)"/>
    <property type="match status" value="1"/>
</dbReference>
<dbReference type="FunFam" id="3.30.300.20:FF:000001">
    <property type="entry name" value="30S ribosomal protein S3"/>
    <property type="match status" value="1"/>
</dbReference>
<dbReference type="NCBIfam" id="TIGR01009">
    <property type="entry name" value="rpsC_bact"/>
    <property type="match status" value="1"/>
</dbReference>
<dbReference type="InterPro" id="IPR009019">
    <property type="entry name" value="KH_sf_prok-type"/>
</dbReference>
<dbReference type="InterPro" id="IPR004087">
    <property type="entry name" value="KH_dom"/>
</dbReference>
<feature type="domain" description="KH type-2" evidence="6">
    <location>
        <begin position="51"/>
        <end position="130"/>
    </location>
</feature>
<reference evidence="7" key="1">
    <citation type="journal article" date="2015" name="Nature">
        <title>Complex archaea that bridge the gap between prokaryotes and eukaryotes.</title>
        <authorList>
            <person name="Spang A."/>
            <person name="Saw J.H."/>
            <person name="Jorgensen S.L."/>
            <person name="Zaremba-Niedzwiedzka K."/>
            <person name="Martijn J."/>
            <person name="Lind A.E."/>
            <person name="van Eijk R."/>
            <person name="Schleper C."/>
            <person name="Guy L."/>
            <person name="Ettema T.J."/>
        </authorList>
    </citation>
    <scope>NUCLEOTIDE SEQUENCE</scope>
</reference>
<evidence type="ECO:0000313" key="7">
    <source>
        <dbReference type="EMBL" id="KKL85276.1"/>
    </source>
</evidence>
<accession>A0A0F9G4D3</accession>
<dbReference type="InterPro" id="IPR018280">
    <property type="entry name" value="Ribosomal_uS3_CS"/>
</dbReference>